<proteinExistence type="inferred from homology"/>
<organism evidence="17 18">
    <name type="scientific">Opisthorchis felineus</name>
    <dbReference type="NCBI Taxonomy" id="147828"/>
    <lineage>
        <taxon>Eukaryota</taxon>
        <taxon>Metazoa</taxon>
        <taxon>Spiralia</taxon>
        <taxon>Lophotrochozoa</taxon>
        <taxon>Platyhelminthes</taxon>
        <taxon>Trematoda</taxon>
        <taxon>Digenea</taxon>
        <taxon>Opisthorchiida</taxon>
        <taxon>Opisthorchiata</taxon>
        <taxon>Opisthorchiidae</taxon>
        <taxon>Opisthorchis</taxon>
    </lineage>
</organism>
<dbReference type="SUPFAM" id="SSF50978">
    <property type="entry name" value="WD40 repeat-like"/>
    <property type="match status" value="1"/>
</dbReference>
<feature type="region of interest" description="Disordered" evidence="15">
    <location>
        <begin position="1726"/>
        <end position="1771"/>
    </location>
</feature>
<feature type="compositionally biased region" description="Basic and acidic residues" evidence="15">
    <location>
        <begin position="1"/>
        <end position="12"/>
    </location>
</feature>
<sequence>MSREQDLNKEDASTYSKNNFGANKFEADERHETEQESVNSDLQNNNNADEQPEPKNLEKAEEAMGASEAKVVATPVESDTEGNPDDSKNEGEDGSRSQIVFTSAAKSGIQGKEEGDSDEDLYEESEVEVFRAEVKPKKVIDPEFTYEVEELVSRPIISKDSGIPENLLTVFHSFGFDALRRENLQLLANDTVCYVNGNYLEILNITTEQKTRLRTVGGVGIGAYSVHPEKIVIAVAERGDTPPICIYRYPHLDLYRMLTEGTQKEYSACQFSPDGEYFASVGGDPDYMLTLWDWRNEQIVLRAKAFSQDIYRVAWSADLPGVLTTAGAGHIRFWKMANTFTGLKLQGKLGKFGKTELSDIEGFVILPDGKVLTGSAWGNMLVWDGDLIKVQISRKNKRPCHTGLIMHIVMDEGELMTVGQDGWIRTWDFETVDTAECLEEGAIYELEPMNELLVKPNSKLMHLVKVQGEDSTLWYAQDGGGALWKLDLSFTHTSLAPESLVKFHSDAIMDCVTSPFAYTTATIGLDGRISIYDILTKKQILRRKFPAPGTRLIWSPPQVDPKGKTLVAGFQDGVVRILQFGENPETDPTRKARNFALLDLGQALKPHVKAVTTMAYSPTGDYFATGSEDGTVFFFSVQMKMLNPIGFVDVGDSVVRLEWIPDASKARGDIIVYSKKGCVLTYPCPSIEEVDQNKSFALPNIHPNGGYQLLSIKSQLQHEEEAAEKLKRYEKEKKIRQELRASRAQHEPETEEEAKLLDEEEELIRQGVMSEIANWAPIDSDKSSSVLYATLDPNNPKEFWLSLDEFDAGYLYKCKIGEPPMSDGETRKFLRAKRAEQAARARALMRKGTSEKNETNATRDESVSQLTEPSEATDSSVSDGEIENKELGLTDRIRKEHPHESAKFLRNSETAVTYWTFSASGNRLFVGFRDGCVRVQLLQRPFDVKSLGDYWLLRTHDNLRGGVNRITLTHDEKFLISVSRDGTFFVYELMSEELQEKEIKEFRSRIPSAYESQTPVDDIVDPKAYSIEQAKQKEEYDRLMSLAEQKKAETRRKVTELRLRFKQLKEQNEKLPERIRLGKEEFNLVPQIRDDLLKDREAKIDLVYRETAWNSEKYRIALEKLENAFRKPLDYDRIVVKSFGTGHCVSSLRTNKLGEEHSIAKEEMKQVMAEQLARETKIDLRGPLQRISSFQNLKPDQTTTSSDSSHQQLKGARGLRVARKLHALEEAQRRREIRRQQWEQLDAMKPVADYEDPEDLEAIAAAKENMGDFKLKSSQNYIVSDRSKLNAVGAKYRSIEMTEEAFKLRHEFNNTVFALRKKKTLIVEELQTINRMLHDLQADLPEGEPTFRLEIPDWDREEYPEKEFHYDKTRLLRFKRELDEPNEAQSSLSATKSLTWSLLKELDTHVHRFSESACPDLLGRNEPDVEVDSQSIRATARPVITIPLHVLATDSCVVSLSKELSHCALRRPPVTGLVGAPPPHLIALDESSLEAFSNLRLITSSRDIRPAHVSVSHGYISASSEDDLIQQYLRKHTTNDVTQSDIDSQKQLPPPEGAEEMQSSRSDAEVGQLALHNNFFQCTMDTEDEIQRQLRAMYHRQELLNAAGRLVRGFDAEVRLLRHAQFKLNVLLKRAESHQLTVFEEYRLLKEFEKSEMVLTEKKHLRDSEKLEVQDKIADLNVKIEARRKELERLAQREHLLHEEFKASLGEGHRFADFLTKVFRKRIKRKKQEVTGGGSEGSDESSSSSEGSSYDESEDESDEDNILDLDTCPAGCPLEDYESTIAIRERRLDVEDEIGEEKKALDLLKKDLEAWTKKQRIVEAAQKQAQTELEAFQLEKQRRLNELDTIVILRMNQIEYHQNSSIPSDLSAGLVFERMNMCLLRQRIRELQEEQKQNCRQQQDAKDKHVMLQKHKKLFQKELEKITAVCNKEMFEKFGRIEDIERMEGVLVNAKLEEMTTKMLILQEEIEKEEAGMEDQIREARDACISQIRENTASLKQTLMLFSEKERLQTDLNNTQGLNMGYIDTSDNEMEIKEIQRLTSLVRRQEMEMAQLSQEVADCVRGSLTSQTEDKRRLRRENATLN</sequence>
<dbReference type="OrthoDB" id="1935234at2759"/>
<feature type="domain" description="EML-like first beta-propeller" evidence="16">
    <location>
        <begin position="224"/>
        <end position="434"/>
    </location>
</feature>
<keyword evidence="4" id="KW-0677">Repeat</keyword>
<comment type="function">
    <text evidence="10">Flagellar protein involved in sperm flagellum axoneme organization and function.</text>
</comment>
<dbReference type="Proteomes" id="UP000308267">
    <property type="component" value="Unassembled WGS sequence"/>
</dbReference>
<feature type="compositionally biased region" description="Basic and acidic residues" evidence="15">
    <location>
        <begin position="848"/>
        <end position="862"/>
    </location>
</feature>
<comment type="subcellular location">
    <subcellularLocation>
        <location evidence="1">Cytoplasm</location>
        <location evidence="1">Cytoskeleton</location>
        <location evidence="1">Flagellum axoneme</location>
    </subcellularLocation>
</comment>
<feature type="compositionally biased region" description="Acidic residues" evidence="15">
    <location>
        <begin position="115"/>
        <end position="124"/>
    </location>
</feature>
<keyword evidence="8" id="KW-0206">Cytoskeleton</keyword>
<dbReference type="PANTHER" id="PTHR14885">
    <property type="entry name" value="CILIA- AND FLAGELLA-ASSOCIATED PROTEIN 43-RELATED"/>
    <property type="match status" value="1"/>
</dbReference>
<keyword evidence="5" id="KW-0282">Flagellum</keyword>
<keyword evidence="6 14" id="KW-0175">Coiled coil</keyword>
<dbReference type="PROSITE" id="PS50294">
    <property type="entry name" value="WD_REPEATS_REGION"/>
    <property type="match status" value="1"/>
</dbReference>
<dbReference type="GO" id="GO:0060285">
    <property type="term" value="P:cilium-dependent cell motility"/>
    <property type="evidence" value="ECO:0007669"/>
    <property type="project" value="UniProtKB-ARBA"/>
</dbReference>
<evidence type="ECO:0000313" key="17">
    <source>
        <dbReference type="EMBL" id="TGZ66481.1"/>
    </source>
</evidence>
<accession>A0A4S2LRS2</accession>
<feature type="region of interest" description="Disordered" evidence="15">
    <location>
        <begin position="1190"/>
        <end position="1212"/>
    </location>
</feature>
<feature type="region of interest" description="Disordered" evidence="15">
    <location>
        <begin position="843"/>
        <end position="881"/>
    </location>
</feature>
<feature type="compositionally biased region" description="Basic and acidic residues" evidence="15">
    <location>
        <begin position="85"/>
        <end position="95"/>
    </location>
</feature>
<feature type="compositionally biased region" description="Acidic residues" evidence="15">
    <location>
        <begin position="1749"/>
        <end position="1763"/>
    </location>
</feature>
<name>A0A4S2LRS2_OPIFE</name>
<dbReference type="InterPro" id="IPR036322">
    <property type="entry name" value="WD40_repeat_dom_sf"/>
</dbReference>
<dbReference type="PROSITE" id="PS50082">
    <property type="entry name" value="WD_REPEATS_2"/>
    <property type="match status" value="1"/>
</dbReference>
<evidence type="ECO:0000256" key="14">
    <source>
        <dbReference type="SAM" id="Coils"/>
    </source>
</evidence>
<keyword evidence="3 13" id="KW-0853">WD repeat</keyword>
<protein>
    <recommendedName>
        <fullName evidence="12">Cilia- and flagella-associated protein 44</fullName>
    </recommendedName>
</protein>
<dbReference type="Pfam" id="PF00400">
    <property type="entry name" value="WD40"/>
    <property type="match status" value="1"/>
</dbReference>
<evidence type="ECO:0000256" key="8">
    <source>
        <dbReference type="ARBA" id="ARBA00023212"/>
    </source>
</evidence>
<feature type="coiled-coil region" evidence="14">
    <location>
        <begin position="712"/>
        <end position="739"/>
    </location>
</feature>
<feature type="repeat" description="WD" evidence="13">
    <location>
        <begin position="604"/>
        <end position="638"/>
    </location>
</feature>
<dbReference type="PANTHER" id="PTHR14885:SF3">
    <property type="entry name" value="CILIA- AND FLAGELLA-ASSOCIATED PROTEIN 44"/>
    <property type="match status" value="1"/>
</dbReference>
<keyword evidence="18" id="KW-1185">Reference proteome</keyword>
<feature type="compositionally biased region" description="Polar residues" evidence="15">
    <location>
        <begin position="96"/>
        <end position="105"/>
    </location>
</feature>
<dbReference type="STRING" id="147828.A0A4S2LRS2"/>
<evidence type="ECO:0000256" key="9">
    <source>
        <dbReference type="ARBA" id="ARBA00023273"/>
    </source>
</evidence>
<keyword evidence="7" id="KW-0969">Cilium</keyword>
<evidence type="ECO:0000256" key="1">
    <source>
        <dbReference type="ARBA" id="ARBA00004611"/>
    </source>
</evidence>
<evidence type="ECO:0000256" key="7">
    <source>
        <dbReference type="ARBA" id="ARBA00023069"/>
    </source>
</evidence>
<feature type="compositionally biased region" description="Basic and acidic residues" evidence="15">
    <location>
        <begin position="52"/>
        <end position="62"/>
    </location>
</feature>
<dbReference type="InterPro" id="IPR001680">
    <property type="entry name" value="WD40_rpt"/>
</dbReference>
<evidence type="ECO:0000256" key="3">
    <source>
        <dbReference type="ARBA" id="ARBA00022574"/>
    </source>
</evidence>
<feature type="compositionally biased region" description="Polar residues" evidence="15">
    <location>
        <begin position="36"/>
        <end position="49"/>
    </location>
</feature>
<feature type="compositionally biased region" description="Polar residues" evidence="15">
    <location>
        <begin position="1535"/>
        <end position="1547"/>
    </location>
</feature>
<dbReference type="Gene3D" id="2.130.10.10">
    <property type="entry name" value="YVTN repeat-like/Quinoprotein amine dehydrogenase"/>
    <property type="match status" value="3"/>
</dbReference>
<dbReference type="Pfam" id="PF23409">
    <property type="entry name" value="Beta-prop_EML"/>
    <property type="match status" value="1"/>
</dbReference>
<keyword evidence="9" id="KW-0966">Cell projection</keyword>
<evidence type="ECO:0000256" key="2">
    <source>
        <dbReference type="ARBA" id="ARBA00022490"/>
    </source>
</evidence>
<keyword evidence="2" id="KW-0963">Cytoplasm</keyword>
<feature type="region of interest" description="Disordered" evidence="15">
    <location>
        <begin position="2063"/>
        <end position="2082"/>
    </location>
</feature>
<evidence type="ECO:0000256" key="13">
    <source>
        <dbReference type="PROSITE-ProRule" id="PRU00221"/>
    </source>
</evidence>
<feature type="compositionally biased region" description="Basic and acidic residues" evidence="15">
    <location>
        <begin position="25"/>
        <end position="34"/>
    </location>
</feature>
<dbReference type="SMART" id="SM00320">
    <property type="entry name" value="WD40"/>
    <property type="match status" value="6"/>
</dbReference>
<dbReference type="EMBL" id="SJOL01006451">
    <property type="protein sequence ID" value="TGZ66481.1"/>
    <property type="molecule type" value="Genomic_DNA"/>
</dbReference>
<evidence type="ECO:0000256" key="12">
    <source>
        <dbReference type="ARBA" id="ARBA00074727"/>
    </source>
</evidence>
<evidence type="ECO:0000256" key="15">
    <source>
        <dbReference type="SAM" id="MobiDB-lite"/>
    </source>
</evidence>
<evidence type="ECO:0000256" key="11">
    <source>
        <dbReference type="ARBA" id="ARBA00060934"/>
    </source>
</evidence>
<comment type="caution">
    <text evidence="17">The sequence shown here is derived from an EMBL/GenBank/DDBJ whole genome shotgun (WGS) entry which is preliminary data.</text>
</comment>
<evidence type="ECO:0000256" key="10">
    <source>
        <dbReference type="ARBA" id="ARBA00055223"/>
    </source>
</evidence>
<comment type="similarity">
    <text evidence="11">Belongs to the CFAP44 family.</text>
</comment>
<evidence type="ECO:0000256" key="5">
    <source>
        <dbReference type="ARBA" id="ARBA00022846"/>
    </source>
</evidence>
<feature type="coiled-coil region" evidence="14">
    <location>
        <begin position="1952"/>
        <end position="1983"/>
    </location>
</feature>
<dbReference type="FunFam" id="2.130.10.10:FF:000401">
    <property type="entry name" value="Cilia- and flagella-associated protein 44"/>
    <property type="match status" value="1"/>
</dbReference>
<feature type="compositionally biased region" description="Basic and acidic residues" evidence="15">
    <location>
        <begin position="2068"/>
        <end position="2082"/>
    </location>
</feature>
<dbReference type="InterPro" id="IPR055439">
    <property type="entry name" value="Beta-prop_EML_1st"/>
</dbReference>
<dbReference type="InterPro" id="IPR015943">
    <property type="entry name" value="WD40/YVTN_repeat-like_dom_sf"/>
</dbReference>
<evidence type="ECO:0000256" key="6">
    <source>
        <dbReference type="ARBA" id="ARBA00023054"/>
    </source>
</evidence>
<feature type="region of interest" description="Disordered" evidence="15">
    <location>
        <begin position="1534"/>
        <end position="1564"/>
    </location>
</feature>
<feature type="region of interest" description="Disordered" evidence="15">
    <location>
        <begin position="1"/>
        <end position="124"/>
    </location>
</feature>
<dbReference type="GO" id="GO:0003341">
    <property type="term" value="P:cilium movement"/>
    <property type="evidence" value="ECO:0007669"/>
    <property type="project" value="UniProtKB-ARBA"/>
</dbReference>
<evidence type="ECO:0000259" key="16">
    <source>
        <dbReference type="Pfam" id="PF23409"/>
    </source>
</evidence>
<gene>
    <name evidence="17" type="ORF">CRM22_005289</name>
</gene>
<feature type="coiled-coil region" evidence="14">
    <location>
        <begin position="1029"/>
        <end position="1074"/>
    </location>
</feature>
<evidence type="ECO:0000256" key="4">
    <source>
        <dbReference type="ARBA" id="ARBA00022737"/>
    </source>
</evidence>
<feature type="compositionally biased region" description="Low complexity" evidence="15">
    <location>
        <begin position="1196"/>
        <end position="1208"/>
    </location>
</feature>
<evidence type="ECO:0000313" key="18">
    <source>
        <dbReference type="Proteomes" id="UP000308267"/>
    </source>
</evidence>
<feature type="compositionally biased region" description="Polar residues" evidence="15">
    <location>
        <begin position="863"/>
        <end position="878"/>
    </location>
</feature>
<reference evidence="17 18" key="1">
    <citation type="journal article" date="2019" name="BMC Genomics">
        <title>New insights from Opisthorchis felineus genome: update on genomics of the epidemiologically important liver flukes.</title>
        <authorList>
            <person name="Ershov N.I."/>
            <person name="Mordvinov V.A."/>
            <person name="Prokhortchouk E.B."/>
            <person name="Pakharukova M.Y."/>
            <person name="Gunbin K.V."/>
            <person name="Ustyantsev K."/>
            <person name="Genaev M.A."/>
            <person name="Blinov A.G."/>
            <person name="Mazur A."/>
            <person name="Boulygina E."/>
            <person name="Tsygankova S."/>
            <person name="Khrameeva E."/>
            <person name="Chekanov N."/>
            <person name="Fan G."/>
            <person name="Xiao A."/>
            <person name="Zhang H."/>
            <person name="Xu X."/>
            <person name="Yang H."/>
            <person name="Solovyev V."/>
            <person name="Lee S.M."/>
            <person name="Liu X."/>
            <person name="Afonnikov D.A."/>
            <person name="Skryabin K.G."/>
        </authorList>
    </citation>
    <scope>NUCLEOTIDE SEQUENCE [LARGE SCALE GENOMIC DNA]</scope>
    <source>
        <strain evidence="17">AK-0245</strain>
        <tissue evidence="17">Whole organism</tissue>
    </source>
</reference>